<feature type="domain" description="Ketosynthase family 3 (KS3)" evidence="8">
    <location>
        <begin position="391"/>
        <end position="794"/>
    </location>
</feature>
<dbReference type="InterPro" id="IPR036736">
    <property type="entry name" value="ACP-like_sf"/>
</dbReference>
<dbReference type="InterPro" id="IPR001227">
    <property type="entry name" value="Ac_transferase_dom_sf"/>
</dbReference>
<feature type="region of interest" description="C-terminal hotdog fold" evidence="5">
    <location>
        <begin position="1511"/>
        <end position="1664"/>
    </location>
</feature>
<dbReference type="Pfam" id="PF00109">
    <property type="entry name" value="ketoacyl-synt"/>
    <property type="match status" value="2"/>
</dbReference>
<dbReference type="InterPro" id="IPR016039">
    <property type="entry name" value="Thiolase-like"/>
</dbReference>
<dbReference type="Pfam" id="PF07993">
    <property type="entry name" value="NAD_binding_4"/>
    <property type="match status" value="1"/>
</dbReference>
<evidence type="ECO:0000256" key="2">
    <source>
        <dbReference type="ARBA" id="ARBA00022553"/>
    </source>
</evidence>
<dbReference type="InterPro" id="IPR014030">
    <property type="entry name" value="Ketoacyl_synth_N"/>
</dbReference>
<dbReference type="GO" id="GO:0044550">
    <property type="term" value="P:secondary metabolite biosynthetic process"/>
    <property type="evidence" value="ECO:0007669"/>
    <property type="project" value="UniProtKB-ARBA"/>
</dbReference>
<dbReference type="InterPro" id="IPR050091">
    <property type="entry name" value="PKS_NRPS_Biosynth_Enz"/>
</dbReference>
<dbReference type="PANTHER" id="PTHR43775:SF14">
    <property type="entry name" value="ITERATIVE POLYKETIDE SYNTHASE AFOE-RELATED"/>
    <property type="match status" value="1"/>
</dbReference>
<dbReference type="Pfam" id="PF00550">
    <property type="entry name" value="PP-binding"/>
    <property type="match status" value="1"/>
</dbReference>
<dbReference type="Pfam" id="PF16073">
    <property type="entry name" value="SAT"/>
    <property type="match status" value="1"/>
</dbReference>
<dbReference type="GO" id="GO:0004312">
    <property type="term" value="F:fatty acid synthase activity"/>
    <property type="evidence" value="ECO:0007669"/>
    <property type="project" value="TreeGrafter"/>
</dbReference>
<feature type="active site" description="Proton acceptor; for dehydratase activity" evidence="5">
    <location>
        <position position="1341"/>
    </location>
</feature>
<dbReference type="InterPro" id="IPR016035">
    <property type="entry name" value="Acyl_Trfase/lysoPLipase"/>
</dbReference>
<evidence type="ECO:0000259" key="8">
    <source>
        <dbReference type="PROSITE" id="PS52004"/>
    </source>
</evidence>
<feature type="compositionally biased region" description="Basic and acidic residues" evidence="6">
    <location>
        <begin position="1698"/>
        <end position="1709"/>
    </location>
</feature>
<feature type="region of interest" description="Disordered" evidence="6">
    <location>
        <begin position="1697"/>
        <end position="1718"/>
    </location>
</feature>
<dbReference type="CDD" id="cd00833">
    <property type="entry name" value="PKS"/>
    <property type="match status" value="1"/>
</dbReference>
<dbReference type="InterPro" id="IPR032088">
    <property type="entry name" value="SAT"/>
</dbReference>
<evidence type="ECO:0000256" key="4">
    <source>
        <dbReference type="ARBA" id="ARBA00023315"/>
    </source>
</evidence>
<dbReference type="InterPro" id="IPR014031">
    <property type="entry name" value="Ketoacyl_synth_C"/>
</dbReference>
<dbReference type="SUPFAM" id="SSF47336">
    <property type="entry name" value="ACP-like"/>
    <property type="match status" value="1"/>
</dbReference>
<feature type="region of interest" description="N-terminal hotdog fold" evidence="5">
    <location>
        <begin position="1308"/>
        <end position="1480"/>
    </location>
</feature>
<reference evidence="10" key="1">
    <citation type="journal article" date="2012" name="PLoS Genet.">
        <title>Comparative analysis of the genomes of two field isolates of the rice blast fungus Magnaporthe oryzae.</title>
        <authorList>
            <person name="Xue M."/>
            <person name="Yang J."/>
            <person name="Li Z."/>
            <person name="Hu S."/>
            <person name="Yao N."/>
            <person name="Dean R.A."/>
            <person name="Zhao W."/>
            <person name="Shen M."/>
            <person name="Zhang H."/>
            <person name="Li C."/>
            <person name="Liu L."/>
            <person name="Cao L."/>
            <person name="Xu X."/>
            <person name="Xing Y."/>
            <person name="Hsiang T."/>
            <person name="Zhang Z."/>
            <person name="Xu J.R."/>
            <person name="Peng Y.L."/>
        </authorList>
    </citation>
    <scope>NUCLEOTIDE SEQUENCE [LARGE SCALE GENOMIC DNA]</scope>
    <source>
        <strain evidence="10">P131</strain>
    </source>
</reference>
<dbReference type="GO" id="GO:0006633">
    <property type="term" value="P:fatty acid biosynthetic process"/>
    <property type="evidence" value="ECO:0007669"/>
    <property type="project" value="TreeGrafter"/>
</dbReference>
<dbReference type="PROSITE" id="PS52019">
    <property type="entry name" value="PKS_MFAS_DH"/>
    <property type="match status" value="1"/>
</dbReference>
<evidence type="ECO:0000259" key="7">
    <source>
        <dbReference type="PROSITE" id="PS50075"/>
    </source>
</evidence>
<keyword evidence="1" id="KW-0596">Phosphopantetheine</keyword>
<dbReference type="PROSITE" id="PS52004">
    <property type="entry name" value="KS3_2"/>
    <property type="match status" value="1"/>
</dbReference>
<dbReference type="InterPro" id="IPR016036">
    <property type="entry name" value="Malonyl_transacylase_ACP-bd"/>
</dbReference>
<feature type="domain" description="Carrier" evidence="7">
    <location>
        <begin position="1718"/>
        <end position="1795"/>
    </location>
</feature>
<dbReference type="GO" id="GO:0031177">
    <property type="term" value="F:phosphopantetheine binding"/>
    <property type="evidence" value="ECO:0007669"/>
    <property type="project" value="InterPro"/>
</dbReference>
<dbReference type="PROSITE" id="PS50075">
    <property type="entry name" value="CARRIER"/>
    <property type="match status" value="1"/>
</dbReference>
<dbReference type="Gene3D" id="3.40.50.720">
    <property type="entry name" value="NAD(P)-binding Rossmann-like Domain"/>
    <property type="match status" value="1"/>
</dbReference>
<evidence type="ECO:0000256" key="5">
    <source>
        <dbReference type="PROSITE-ProRule" id="PRU01363"/>
    </source>
</evidence>
<keyword evidence="3" id="KW-0808">Transferase</keyword>
<keyword evidence="2" id="KW-0597">Phosphoprotein</keyword>
<dbReference type="InterPro" id="IPR042104">
    <property type="entry name" value="PKS_dehydratase_sf"/>
</dbReference>
<dbReference type="SUPFAM" id="SSF52151">
    <property type="entry name" value="FabD/lysophospholipase-like"/>
    <property type="match status" value="1"/>
</dbReference>
<dbReference type="SUPFAM" id="SSF55048">
    <property type="entry name" value="Probable ACP-binding domain of malonyl-CoA ACP transacylase"/>
    <property type="match status" value="1"/>
</dbReference>
<dbReference type="SMART" id="SM00823">
    <property type="entry name" value="PKS_PP"/>
    <property type="match status" value="1"/>
</dbReference>
<dbReference type="SUPFAM" id="SSF53901">
    <property type="entry name" value="Thiolase-like"/>
    <property type="match status" value="2"/>
</dbReference>
<dbReference type="Pfam" id="PF00698">
    <property type="entry name" value="Acyl_transf_1"/>
    <property type="match status" value="1"/>
</dbReference>
<evidence type="ECO:0000313" key="10">
    <source>
        <dbReference type="EMBL" id="ELQ61531.1"/>
    </source>
</evidence>
<dbReference type="InterPro" id="IPR049900">
    <property type="entry name" value="PKS_mFAS_DH"/>
</dbReference>
<dbReference type="EMBL" id="JH795217">
    <property type="protein sequence ID" value="ELQ61531.1"/>
    <property type="molecule type" value="Genomic_DNA"/>
</dbReference>
<dbReference type="InterPro" id="IPR009081">
    <property type="entry name" value="PP-bd_ACP"/>
</dbReference>
<dbReference type="Gene3D" id="3.40.366.10">
    <property type="entry name" value="Malonyl-Coenzyme A Acyl Carrier Protein, domain 2"/>
    <property type="match status" value="2"/>
</dbReference>
<gene>
    <name evidence="10" type="ORF">OOW_P131scaffold01177g8</name>
</gene>
<dbReference type="SUPFAM" id="SSF51735">
    <property type="entry name" value="NAD(P)-binding Rossmann-fold domains"/>
    <property type="match status" value="1"/>
</dbReference>
<feature type="active site" description="Proton donor; for dehydratase activity" evidence="5">
    <location>
        <position position="1572"/>
    </location>
</feature>
<feature type="domain" description="PKS/mFAS DH" evidence="9">
    <location>
        <begin position="1308"/>
        <end position="1664"/>
    </location>
</feature>
<dbReference type="Gene3D" id="3.30.70.3290">
    <property type="match status" value="1"/>
</dbReference>
<accession>L7IZY7</accession>
<dbReference type="Gene3D" id="3.10.129.110">
    <property type="entry name" value="Polyketide synthase dehydratase"/>
    <property type="match status" value="1"/>
</dbReference>
<dbReference type="SMART" id="SM00825">
    <property type="entry name" value="PKS_KS"/>
    <property type="match status" value="1"/>
</dbReference>
<dbReference type="InterPro" id="IPR013120">
    <property type="entry name" value="FAR_NAD-bd"/>
</dbReference>
<dbReference type="PANTHER" id="PTHR43775">
    <property type="entry name" value="FATTY ACID SYNTHASE"/>
    <property type="match status" value="1"/>
</dbReference>
<organism>
    <name type="scientific">Pyricularia oryzae (strain P131)</name>
    <name type="common">Rice blast fungus</name>
    <name type="synonym">Magnaporthe oryzae</name>
    <dbReference type="NCBI Taxonomy" id="1143193"/>
    <lineage>
        <taxon>Eukaryota</taxon>
        <taxon>Fungi</taxon>
        <taxon>Dikarya</taxon>
        <taxon>Ascomycota</taxon>
        <taxon>Pezizomycotina</taxon>
        <taxon>Sordariomycetes</taxon>
        <taxon>Sordariomycetidae</taxon>
        <taxon>Magnaporthales</taxon>
        <taxon>Pyriculariaceae</taxon>
        <taxon>Pyricularia</taxon>
    </lineage>
</organism>
<evidence type="ECO:0000256" key="1">
    <source>
        <dbReference type="ARBA" id="ARBA00022450"/>
    </source>
</evidence>
<dbReference type="InterPro" id="IPR014043">
    <property type="entry name" value="Acyl_transferase_dom"/>
</dbReference>
<proteinExistence type="predicted"/>
<dbReference type="Gene3D" id="1.10.1200.10">
    <property type="entry name" value="ACP-like"/>
    <property type="match status" value="1"/>
</dbReference>
<name>L7IZY7_PYRO1</name>
<protein>
    <submittedName>
        <fullName evidence="10">Citrinin polyketide synthase</fullName>
    </submittedName>
</protein>
<dbReference type="InterPro" id="IPR020806">
    <property type="entry name" value="PKS_PP-bd"/>
</dbReference>
<evidence type="ECO:0000256" key="3">
    <source>
        <dbReference type="ARBA" id="ARBA00022679"/>
    </source>
</evidence>
<evidence type="ECO:0000256" key="6">
    <source>
        <dbReference type="SAM" id="MobiDB-lite"/>
    </source>
</evidence>
<dbReference type="SMART" id="SM00827">
    <property type="entry name" value="PKS_AT"/>
    <property type="match status" value="1"/>
</dbReference>
<dbReference type="Pfam" id="PF02801">
    <property type="entry name" value="Ketoacyl-synt_C"/>
    <property type="match status" value="1"/>
</dbReference>
<dbReference type="InterPro" id="IPR020841">
    <property type="entry name" value="PKS_Beta-ketoAc_synthase_dom"/>
</dbReference>
<keyword evidence="4" id="KW-0012">Acyltransferase</keyword>
<evidence type="ECO:0000259" key="9">
    <source>
        <dbReference type="PROSITE" id="PS52019"/>
    </source>
</evidence>
<dbReference type="Gene3D" id="3.40.47.10">
    <property type="match status" value="2"/>
</dbReference>
<dbReference type="InterPro" id="IPR036291">
    <property type="entry name" value="NAD(P)-bd_dom_sf"/>
</dbReference>
<sequence>MASSPSAATKPLLLVFGPLPLSIDISTISGICELANNSNQGWLLDISFNLVKDYSTARPVLSSLGQDKSCHETGAAQLDSLSRFVDRNATAQERARAARSISFPLANKLLIPLVLVAQLAQYGEFLVRAGMGHGLQSSGPESSDSVQVEAVGYCVGLLSAFVVTSSRNEAQFRMYAAAAIRLGMLIGSVVDIHEGPGGPKSGALSISWQQLEADGGVPSALESILKSFPETYMSNWFDRNSATVTGPLHTLPSLRHSLKAASIQSTIVSGLHGRYHDTHHTDPTAKLEAFCDAHPEFQLPDASACCLPPRLNDGKGAVRQGRLHQHALRAILVDTLRWFETFRTVEREFLRDGEVVVFGLERPIPPSRVSELASRVRYNYMSRHAAGTGPADYCSIVGMSAKVAGADSLEEFWDLLCAGKSQHVPVPRDRFGVYDKTMLRTPDQSRRWFANLLSAPEEFDHRFFGKTPRESAAMDPQQRLMLQVAYQAVEQAGYLNNNNSNNSSSSDRVGCFVGCSTCDYEQNGEPLFRLDRAERDARHGVLLVRRGRPPGLPRHPGRRLRRGAGGRRLCMCGPQWFQDLGAASFLSPTGQCKPFDAAADGYCRGDGVAAVFLKRMDKALADGDEILGVIGATVVQQNRNSTPIVVPNESSLSDLFSTALDKAGVDASHVSVIEAHGTGTAVGDPAEYGAIRQVFGGSKRHTPLSLGSVKGTIGHTECTAGVISLIKVVLMMCTAKIPPQVSFNTINPSLKASPADMIDIQNTGSVKAWDVPNKVALVNSYGASGSNTCILVKQPPRAVKTRLAVNVEESGDRQYPFWLSAHDEQALRRCAGALQKFISKLRDNSSAGIAPPSLAKISASASRQRDRTLPRSLFTKASTLDELERKLQAFRDDVQPHADASTPAPVHKPVILCFGGQVSTSVGLDRDVFDRTAILRTHLDEVDAVARAQGAGSIYPAIFQTTPLADPVQLQVALLALQYATARCWMDCGVEPASVVGHSFGEFAAACVAGVLSLRDTVRLVACRARLVRDRWGADRGRMLAVEADLADVRDAVAGSGGQAAVACYNGPRSFTLSGTTAAVEAVARDLDLKGRAASGASKSVKVKLLNVSHAFHSPLVEPHLVEGLGRCAQTLTFSKQTIHVEKAVEFEAGDERLDATYFPSQMRNPVYFHHAVKRLADRYQSTGAIFLEAGSASTITNMASRVLVGQPDGHFKFQPIAITSGGPATKSTKCWDGLVDATLNLWRAGAGPATQFWAHHPLQARSDPSPPLLLPPYQFEPSRHWLDRLPFPGDLPGAAGDEAMHNASPSGLVYFDGLVDGDSDKIRFRVNNKHPRYKKLMDGHLMARTAAVCPVFVQLDLVVQALSMTICTPPGLQDNRDSSSLLSALGKQPLISDVVCSAPLCDNPDQMVWLEMPPASTQCSLLRSKNNGDDRYVDRDHGDRSEFHFEVYSTDKLESASGPGLHNKIVHTTGKITLASRGDPAVGREVAQFARLVDMGQVERLLHGSAMDLDNSLSHNSVYHMFEDVVEYCAEYRGIQRLISRDRQTAAIVNRRLDDDDHAGQASWIKPCTADTLAQVAGMWMNCLAVDRDPTCIYVFSGLERWLRVPGPEDHRPPSDMHVLATHHRTSDRSAVSDVFAFDASTGKLLEVMLGVSWAKVPRSNMQRTLARCAGASRPEPTRHMPKSHSAVTVPFANTADHGRPEARHAAKSDSAATGSAKKQEVARTLINILVQLSGLDACDVTHDSELVNLGIDSLMNMELASDIRGALKLEVDEGALMEARTVAELISYVQNLVELQSPSTRKPPSAARQAVVMDYVRTMTQGWATPLELEAATKQSTGPRAARTQDRVVVVTGGTGGLGAHLVARLVTDPSVARVICLNRRKPHSDAAARQHQAVLAKTGLDLDDPRHSSARSKLVVWETDLSQPALGLDDAAYEDLTHSAGEIVHNGWLMTLSRGVDGFEPQLRVMRRVLDLARDAALRQPAAVVVFQFVSSVAVVGRAPAGAVCEERVRGVESVLPAGYAEAKWACELMVDATLHDGRWGGAFRPMAVRLGQIAASRATGYWNAAEHVSFMIKSSLTLGVLPRLGGVLSWTPVEDVAGTLVDLLAAPRPYPVYHVDNPVRQPWGDMIALLGQELGLHGECTVPFGEWVRRVRELGAGAGNPAYVLVDFLEANFEHISCGGMLLETSHSQEHSETMRQVRPFDAGLACFLSCSNRQIIASQPVIGEGMNLELQL</sequence>